<reference evidence="4" key="1">
    <citation type="journal article" date="2010" name="Nat. Biotechnol.">
        <title>Draft genome sequence of the oilseed species Ricinus communis.</title>
        <authorList>
            <person name="Chan A.P."/>
            <person name="Crabtree J."/>
            <person name="Zhao Q."/>
            <person name="Lorenzi H."/>
            <person name="Orvis J."/>
            <person name="Puiu D."/>
            <person name="Melake-Berhan A."/>
            <person name="Jones K.M."/>
            <person name="Redman J."/>
            <person name="Chen G."/>
            <person name="Cahoon E.B."/>
            <person name="Gedil M."/>
            <person name="Stanke M."/>
            <person name="Haas B.J."/>
            <person name="Wortman J.R."/>
            <person name="Fraser-Liggett C.M."/>
            <person name="Ravel J."/>
            <person name="Rabinowicz P.D."/>
        </authorList>
    </citation>
    <scope>NUCLEOTIDE SEQUENCE [LARGE SCALE GENOMIC DNA]</scope>
    <source>
        <strain evidence="4">cv. Hale</strain>
    </source>
</reference>
<evidence type="ECO:0000256" key="1">
    <source>
        <dbReference type="ARBA" id="ARBA00022737"/>
    </source>
</evidence>
<dbReference type="AlphaFoldDB" id="B9RLW8"/>
<dbReference type="InterPro" id="IPR011990">
    <property type="entry name" value="TPR-like_helical_dom_sf"/>
</dbReference>
<feature type="repeat" description="PPR" evidence="2">
    <location>
        <begin position="197"/>
        <end position="231"/>
    </location>
</feature>
<dbReference type="Proteomes" id="UP000008311">
    <property type="component" value="Unassembled WGS sequence"/>
</dbReference>
<gene>
    <name evidence="3" type="ORF">RCOM_1471550</name>
</gene>
<dbReference type="GO" id="GO:0009451">
    <property type="term" value="P:RNA modification"/>
    <property type="evidence" value="ECO:0007669"/>
    <property type="project" value="InterPro"/>
</dbReference>
<dbReference type="EMBL" id="EQ973788">
    <property type="protein sequence ID" value="EEF47843.1"/>
    <property type="molecule type" value="Genomic_DNA"/>
</dbReference>
<dbReference type="Gene3D" id="1.25.40.10">
    <property type="entry name" value="Tetratricopeptide repeat domain"/>
    <property type="match status" value="3"/>
</dbReference>
<dbReference type="PANTHER" id="PTHR47926">
    <property type="entry name" value="PENTATRICOPEPTIDE REPEAT-CONTAINING PROTEIN"/>
    <property type="match status" value="1"/>
</dbReference>
<proteinExistence type="predicted"/>
<sequence>MTIHFFTRLKSNLQTHLSLQLKTKSSFWQSKWSQFALCSTNTNPKDTCLYKEQLLKSHFKKCSTVKDLKQIHACIVQSGFEQNLFVIVFENIECPDEFLWNTMIRGFGKSNEPQRAFEYYKRMQEEGLMADNFTFSFLIKVCGQLGSVLLGKQMHCSVLKYGFESHVFVRNTLIHMYGIFKDFEISRQLFEEIPSPELVAWNTVIGCYVDCGRFKEALDMFSRMLKLHIEPDEATLVVILAACSALGELDIGRWIHSCISNTGLGRFVEINNSIIDMYAKCGALEEAYEAFNKMSQRNTVTWNTMILGLATHGHTNEALVLFSKMLEQKLMEPDSVTFLGVLCACSHGGMTSINQFSVVVTDVKLYQVLQLVTA</sequence>
<organism evidence="3 4">
    <name type="scientific">Ricinus communis</name>
    <name type="common">Castor bean</name>
    <dbReference type="NCBI Taxonomy" id="3988"/>
    <lineage>
        <taxon>Eukaryota</taxon>
        <taxon>Viridiplantae</taxon>
        <taxon>Streptophyta</taxon>
        <taxon>Embryophyta</taxon>
        <taxon>Tracheophyta</taxon>
        <taxon>Spermatophyta</taxon>
        <taxon>Magnoliopsida</taxon>
        <taxon>eudicotyledons</taxon>
        <taxon>Gunneridae</taxon>
        <taxon>Pentapetalae</taxon>
        <taxon>rosids</taxon>
        <taxon>fabids</taxon>
        <taxon>Malpighiales</taxon>
        <taxon>Euphorbiaceae</taxon>
        <taxon>Acalyphoideae</taxon>
        <taxon>Acalypheae</taxon>
        <taxon>Ricinus</taxon>
    </lineage>
</organism>
<dbReference type="InParanoid" id="B9RLW8"/>
<dbReference type="Pfam" id="PF13041">
    <property type="entry name" value="PPR_2"/>
    <property type="match status" value="3"/>
</dbReference>
<evidence type="ECO:0000313" key="3">
    <source>
        <dbReference type="EMBL" id="EEF47843.1"/>
    </source>
</evidence>
<accession>B9RLW8</accession>
<evidence type="ECO:0000313" key="4">
    <source>
        <dbReference type="Proteomes" id="UP000008311"/>
    </source>
</evidence>
<dbReference type="SUPFAM" id="SSF48452">
    <property type="entry name" value="TPR-like"/>
    <property type="match status" value="1"/>
</dbReference>
<keyword evidence="4" id="KW-1185">Reference proteome</keyword>
<name>B9RLW8_RICCO</name>
<dbReference type="PROSITE" id="PS51375">
    <property type="entry name" value="PPR"/>
    <property type="match status" value="3"/>
</dbReference>
<dbReference type="FunFam" id="1.25.40.10:FF:000144">
    <property type="entry name" value="Pentatricopeptide repeat-containing protein, mitochondrial"/>
    <property type="match status" value="1"/>
</dbReference>
<evidence type="ECO:0000256" key="2">
    <source>
        <dbReference type="PROSITE-ProRule" id="PRU00708"/>
    </source>
</evidence>
<dbReference type="InterPro" id="IPR046960">
    <property type="entry name" value="PPR_At4g14850-like_plant"/>
</dbReference>
<feature type="repeat" description="PPR" evidence="2">
    <location>
        <begin position="96"/>
        <end position="130"/>
    </location>
</feature>
<protein>
    <submittedName>
        <fullName evidence="3">Pentatricopeptide repeat-containing protein, putative</fullName>
    </submittedName>
</protein>
<dbReference type="NCBIfam" id="TIGR00756">
    <property type="entry name" value="PPR"/>
    <property type="match status" value="3"/>
</dbReference>
<dbReference type="FunFam" id="1.25.40.10:FF:000344">
    <property type="entry name" value="Pentatricopeptide repeat-containing protein"/>
    <property type="match status" value="1"/>
</dbReference>
<feature type="repeat" description="PPR" evidence="2">
    <location>
        <begin position="298"/>
        <end position="332"/>
    </location>
</feature>
<dbReference type="InterPro" id="IPR002885">
    <property type="entry name" value="PPR_rpt"/>
</dbReference>
<dbReference type="GO" id="GO:0003723">
    <property type="term" value="F:RNA binding"/>
    <property type="evidence" value="ECO:0007669"/>
    <property type="project" value="InterPro"/>
</dbReference>
<keyword evidence="1" id="KW-0677">Repeat</keyword>
<dbReference type="eggNOG" id="KOG4197">
    <property type="taxonomic scope" value="Eukaryota"/>
</dbReference>
<dbReference type="PANTHER" id="PTHR47926:SF391">
    <property type="entry name" value="TETRATRICOPEPTIDE-LIKE HELICAL DOMAIN SUPERFAMILY"/>
    <property type="match status" value="1"/>
</dbReference>